<keyword evidence="3" id="KW-0282">Flagellum</keyword>
<keyword evidence="3" id="KW-0966">Cell projection</keyword>
<dbReference type="Pfam" id="PF01052">
    <property type="entry name" value="FliMN_C"/>
    <property type="match status" value="1"/>
</dbReference>
<dbReference type="SUPFAM" id="SSF101801">
    <property type="entry name" value="Surface presentation of antigens (SPOA)"/>
    <property type="match status" value="1"/>
</dbReference>
<reference evidence="3 4" key="1">
    <citation type="submission" date="2024-05" db="EMBL/GenBank/DDBJ databases">
        <authorList>
            <person name="Liu Q."/>
            <person name="Xin Y.-H."/>
        </authorList>
    </citation>
    <scope>NUCLEOTIDE SEQUENCE [LARGE SCALE GENOMIC DNA]</scope>
    <source>
        <strain evidence="3 4">CGMCC 1.10181</strain>
    </source>
</reference>
<gene>
    <name evidence="3" type="ORF">ABC974_12940</name>
</gene>
<sequence>MQKKYRSWLPEAALRTGRIDSLLEEVARSWSVTWFARANARPLAVVTQLPTHADLGEDGTWLVLDRHLALGISAGSRLALVGVMLDTPNPPELLTESDRQLIDTLSSACLDDFGRRVAEALALPAASRWATCATSIMPVIEEPRGCSVGLDTRTPLIRVVVSTEQIVALTRAALPAHSARSALRPFSAALSGQKVAVSASLGRAAITLADMAGLSKGDVLVFDSEADSPLAIAVNGKPASRGRCAVVETNGDLHLKLLEPVR</sequence>
<dbReference type="InterPro" id="IPR001543">
    <property type="entry name" value="FliN-like_C"/>
</dbReference>
<protein>
    <submittedName>
        <fullName evidence="3">FliM/FliN family flagellar motor C-terminal domain-containing protein</fullName>
    </submittedName>
</protein>
<dbReference type="Proteomes" id="UP001419910">
    <property type="component" value="Unassembled WGS sequence"/>
</dbReference>
<feature type="domain" description="Flagellar motor switch protein FliN-like C-terminal" evidence="2">
    <location>
        <begin position="191"/>
        <end position="256"/>
    </location>
</feature>
<keyword evidence="4" id="KW-1185">Reference proteome</keyword>
<dbReference type="InterPro" id="IPR036429">
    <property type="entry name" value="SpoA-like_sf"/>
</dbReference>
<comment type="similarity">
    <text evidence="1">Belongs to the FliN/MopA/SpaO family.</text>
</comment>
<evidence type="ECO:0000259" key="2">
    <source>
        <dbReference type="Pfam" id="PF01052"/>
    </source>
</evidence>
<dbReference type="PRINTS" id="PR00956">
    <property type="entry name" value="FLGMOTORFLIN"/>
</dbReference>
<dbReference type="RefSeq" id="WP_343888284.1">
    <property type="nucleotide sequence ID" value="NZ_BAAAEH010000008.1"/>
</dbReference>
<accession>A0ABU9Y407</accession>
<name>A0ABU9Y407_9SPHN</name>
<organism evidence="3 4">
    <name type="scientific">Sphingomonas oligophenolica</name>
    <dbReference type="NCBI Taxonomy" id="301154"/>
    <lineage>
        <taxon>Bacteria</taxon>
        <taxon>Pseudomonadati</taxon>
        <taxon>Pseudomonadota</taxon>
        <taxon>Alphaproteobacteria</taxon>
        <taxon>Sphingomonadales</taxon>
        <taxon>Sphingomonadaceae</taxon>
        <taxon>Sphingomonas</taxon>
    </lineage>
</organism>
<evidence type="ECO:0000313" key="4">
    <source>
        <dbReference type="Proteomes" id="UP001419910"/>
    </source>
</evidence>
<dbReference type="InterPro" id="IPR001172">
    <property type="entry name" value="FliN_T3SS_HrcQb"/>
</dbReference>
<comment type="caution">
    <text evidence="3">The sequence shown here is derived from an EMBL/GenBank/DDBJ whole genome shotgun (WGS) entry which is preliminary data.</text>
</comment>
<evidence type="ECO:0000256" key="1">
    <source>
        <dbReference type="ARBA" id="ARBA00009226"/>
    </source>
</evidence>
<keyword evidence="3" id="KW-0969">Cilium</keyword>
<dbReference type="Gene3D" id="2.30.330.10">
    <property type="entry name" value="SpoA-like"/>
    <property type="match status" value="1"/>
</dbReference>
<proteinExistence type="inferred from homology"/>
<evidence type="ECO:0000313" key="3">
    <source>
        <dbReference type="EMBL" id="MEN2790538.1"/>
    </source>
</evidence>
<dbReference type="EMBL" id="JBDIME010000010">
    <property type="protein sequence ID" value="MEN2790538.1"/>
    <property type="molecule type" value="Genomic_DNA"/>
</dbReference>